<organism evidence="1">
    <name type="scientific">Anopheles coluzzii</name>
    <name type="common">African malaria mosquito</name>
    <dbReference type="NCBI Taxonomy" id="1518534"/>
    <lineage>
        <taxon>Eukaryota</taxon>
        <taxon>Metazoa</taxon>
        <taxon>Ecdysozoa</taxon>
        <taxon>Arthropoda</taxon>
        <taxon>Hexapoda</taxon>
        <taxon>Insecta</taxon>
        <taxon>Pterygota</taxon>
        <taxon>Neoptera</taxon>
        <taxon>Endopterygota</taxon>
        <taxon>Diptera</taxon>
        <taxon>Nematocera</taxon>
        <taxon>Culicoidea</taxon>
        <taxon>Culicidae</taxon>
        <taxon>Anophelinae</taxon>
        <taxon>Anopheles</taxon>
    </lineage>
</organism>
<reference evidence="1" key="1">
    <citation type="submission" date="2022-08" db="UniProtKB">
        <authorList>
            <consortium name="EnsemblMetazoa"/>
        </authorList>
    </citation>
    <scope>IDENTIFICATION</scope>
</reference>
<name>A0A8W7PDR7_ANOCL</name>
<proteinExistence type="predicted"/>
<sequence>MLLSGLKSPLKRHLNLLLIAVLGVIGFLPQSGNGAKILLVSAFPGMSHWLMFEHIIHELMRRGHELTAISSYRLRTDGANYTDRYHEVLIEPIYDFEANGLPMEVFYKSQSFGDPFFKMSILWKLGLETAEHAFESANVRTFLQREGLTFDLLIAEHNAQATAVEHTAQAAASIPGPFGRHRSQ</sequence>
<dbReference type="VEuPathDB" id="VectorBase:ACON2_032070"/>
<evidence type="ECO:0008006" key="2">
    <source>
        <dbReference type="Google" id="ProtNLM"/>
    </source>
</evidence>
<dbReference type="Proteomes" id="UP000075882">
    <property type="component" value="Unassembled WGS sequence"/>
</dbReference>
<protein>
    <recommendedName>
        <fullName evidence="2">UDP-glucuronosyltransferase</fullName>
    </recommendedName>
</protein>
<dbReference type="SUPFAM" id="SSF53756">
    <property type="entry name" value="UDP-Glycosyltransferase/glycogen phosphorylase"/>
    <property type="match status" value="1"/>
</dbReference>
<accession>A0A8W7PDR7</accession>
<evidence type="ECO:0000313" key="1">
    <source>
        <dbReference type="EnsemblMetazoa" id="ACOM030036-PA.1"/>
    </source>
</evidence>
<dbReference type="EnsemblMetazoa" id="ACOM030036-RA">
    <property type="protein sequence ID" value="ACOM030036-PA.1"/>
    <property type="gene ID" value="ACOM030036"/>
</dbReference>
<dbReference type="AlphaFoldDB" id="A0A8W7PDR7"/>